<evidence type="ECO:0000256" key="3">
    <source>
        <dbReference type="ARBA" id="ARBA00022827"/>
    </source>
</evidence>
<evidence type="ECO:0000256" key="4">
    <source>
        <dbReference type="ARBA" id="ARBA00023002"/>
    </source>
</evidence>
<comment type="similarity">
    <text evidence="1">Belongs to the paxM FAD-dependent monooxygenase family.</text>
</comment>
<proteinExistence type="inferred from homology"/>
<feature type="domain" description="FAD-binding" evidence="5">
    <location>
        <begin position="291"/>
        <end position="345"/>
    </location>
</feature>
<keyword evidence="7" id="KW-1185">Reference proteome</keyword>
<protein>
    <recommendedName>
        <fullName evidence="5">FAD-binding domain-containing protein</fullName>
    </recommendedName>
</protein>
<dbReference type="Proteomes" id="UP000807716">
    <property type="component" value="Unassembled WGS sequence"/>
</dbReference>
<keyword evidence="2" id="KW-0285">Flavoprotein</keyword>
<evidence type="ECO:0000256" key="1">
    <source>
        <dbReference type="ARBA" id="ARBA00007992"/>
    </source>
</evidence>
<dbReference type="Gene3D" id="3.50.50.60">
    <property type="entry name" value="FAD/NAD(P)-binding domain"/>
    <property type="match status" value="1"/>
</dbReference>
<sequence>MPREFKVLVVGAGMAGLMLGHLLERANIQFEIYERAEELRPLGSAMGFGANILALFEQIGIYEDFKKVSKEVFGTAFVDDNHRQTAEIGGRFLAEKFGYAYRIFSRPDLMKVLLSRVPAHKIHMGKKLVDLVQDDEKVTLTFADGTTATGDLVVGADGGYSTTREHLYKWLEEKGTLPAIDREPMTFGFYNLLGTTNPMDPAKYPVLAEEEGKIIILHRSNSRHAIQTFAVPGNRFAWNVTCHIASNFGYDSKVSSTTDWGTEATDAMIEEVREFNAPFGGKMKDFIDATPRESISRVKLEEKMFRSWYGGRVILVGDACHKMVPSAGQGAVNAFQDAAVLVNNLYDIPDRPTGADLEAAFASHYEERYPNAVIAFEISQQQSVLIQGQTLFHRIMRWIVSHTIPQYLQERTIDRVNSYRPQVSFLPMVPDKGVFGVQPRKVSKRYQEELSAGAQAL</sequence>
<keyword evidence="4" id="KW-0560">Oxidoreductase</keyword>
<dbReference type="InterPro" id="IPR050562">
    <property type="entry name" value="FAD_mOase_fung"/>
</dbReference>
<evidence type="ECO:0000259" key="5">
    <source>
        <dbReference type="Pfam" id="PF01494"/>
    </source>
</evidence>
<keyword evidence="3" id="KW-0274">FAD</keyword>
<reference evidence="6" key="1">
    <citation type="journal article" date="2020" name="Fungal Divers.">
        <title>Resolving the Mortierellaceae phylogeny through synthesis of multi-gene phylogenetics and phylogenomics.</title>
        <authorList>
            <person name="Vandepol N."/>
            <person name="Liber J."/>
            <person name="Desiro A."/>
            <person name="Na H."/>
            <person name="Kennedy M."/>
            <person name="Barry K."/>
            <person name="Grigoriev I.V."/>
            <person name="Miller A.N."/>
            <person name="O'Donnell K."/>
            <person name="Stajich J.E."/>
            <person name="Bonito G."/>
        </authorList>
    </citation>
    <scope>NUCLEOTIDE SEQUENCE</scope>
    <source>
        <strain evidence="6">BC1065</strain>
    </source>
</reference>
<feature type="domain" description="FAD-binding" evidence="5">
    <location>
        <begin position="5"/>
        <end position="176"/>
    </location>
</feature>
<dbReference type="InterPro" id="IPR036188">
    <property type="entry name" value="FAD/NAD-bd_sf"/>
</dbReference>
<dbReference type="Pfam" id="PF01494">
    <property type="entry name" value="FAD_binding_3"/>
    <property type="match status" value="2"/>
</dbReference>
<accession>A0A9P6QH67</accession>
<evidence type="ECO:0000313" key="6">
    <source>
        <dbReference type="EMBL" id="KAG0268739.1"/>
    </source>
</evidence>
<dbReference type="PRINTS" id="PR00420">
    <property type="entry name" value="RNGMNOXGNASE"/>
</dbReference>
<dbReference type="OrthoDB" id="655030at2759"/>
<gene>
    <name evidence="6" type="ORF">DFQ27_005819</name>
</gene>
<comment type="caution">
    <text evidence="6">The sequence shown here is derived from an EMBL/GenBank/DDBJ whole genome shotgun (WGS) entry which is preliminary data.</text>
</comment>
<dbReference type="SUPFAM" id="SSF51905">
    <property type="entry name" value="FAD/NAD(P)-binding domain"/>
    <property type="match status" value="1"/>
</dbReference>
<dbReference type="GO" id="GO:0071949">
    <property type="term" value="F:FAD binding"/>
    <property type="evidence" value="ECO:0007669"/>
    <property type="project" value="InterPro"/>
</dbReference>
<dbReference type="InterPro" id="IPR002938">
    <property type="entry name" value="FAD-bd"/>
</dbReference>
<dbReference type="GO" id="GO:0004497">
    <property type="term" value="F:monooxygenase activity"/>
    <property type="evidence" value="ECO:0007669"/>
    <property type="project" value="InterPro"/>
</dbReference>
<organism evidence="6 7">
    <name type="scientific">Actinomortierella ambigua</name>
    <dbReference type="NCBI Taxonomy" id="1343610"/>
    <lineage>
        <taxon>Eukaryota</taxon>
        <taxon>Fungi</taxon>
        <taxon>Fungi incertae sedis</taxon>
        <taxon>Mucoromycota</taxon>
        <taxon>Mortierellomycotina</taxon>
        <taxon>Mortierellomycetes</taxon>
        <taxon>Mortierellales</taxon>
        <taxon>Mortierellaceae</taxon>
        <taxon>Actinomortierella</taxon>
    </lineage>
</organism>
<dbReference type="PANTHER" id="PTHR47356">
    <property type="entry name" value="FAD-DEPENDENT MONOOXYGENASE ASQG-RELATED"/>
    <property type="match status" value="1"/>
</dbReference>
<evidence type="ECO:0000313" key="7">
    <source>
        <dbReference type="Proteomes" id="UP000807716"/>
    </source>
</evidence>
<evidence type="ECO:0000256" key="2">
    <source>
        <dbReference type="ARBA" id="ARBA00022630"/>
    </source>
</evidence>
<name>A0A9P6QH67_9FUNG</name>
<dbReference type="AlphaFoldDB" id="A0A9P6QH67"/>
<dbReference type="PANTHER" id="PTHR47356:SF2">
    <property type="entry name" value="FAD-BINDING DOMAIN-CONTAINING PROTEIN-RELATED"/>
    <property type="match status" value="1"/>
</dbReference>
<dbReference type="EMBL" id="JAAAJB010000042">
    <property type="protein sequence ID" value="KAG0268739.1"/>
    <property type="molecule type" value="Genomic_DNA"/>
</dbReference>